<dbReference type="GeneID" id="41355223"/>
<evidence type="ECO:0000313" key="2">
    <source>
        <dbReference type="EMBL" id="CUQ79347.1"/>
    </source>
</evidence>
<reference evidence="4 5" key="1">
    <citation type="submission" date="2015-09" db="EMBL/GenBank/DDBJ databases">
        <authorList>
            <consortium name="Pathogen Informatics"/>
        </authorList>
    </citation>
    <scope>NUCLEOTIDE SEQUENCE [LARGE SCALE GENOMIC DNA]</scope>
    <source>
        <strain evidence="2 4">2789STDY5834875</strain>
        <strain evidence="3 5">2789STDY5834878</strain>
    </source>
</reference>
<evidence type="ECO:0000256" key="1">
    <source>
        <dbReference type="SAM" id="SignalP"/>
    </source>
</evidence>
<dbReference type="EMBL" id="CZBV01000012">
    <property type="protein sequence ID" value="CUQ91786.1"/>
    <property type="molecule type" value="Genomic_DNA"/>
</dbReference>
<evidence type="ECO:0008006" key="6">
    <source>
        <dbReference type="Google" id="ProtNLM"/>
    </source>
</evidence>
<dbReference type="Proteomes" id="UP000095621">
    <property type="component" value="Unassembled WGS sequence"/>
</dbReference>
<dbReference type="Proteomes" id="UP000095780">
    <property type="component" value="Unassembled WGS sequence"/>
</dbReference>
<gene>
    <name evidence="2" type="ORF">ERS852490_03013</name>
    <name evidence="3" type="ORF">ERS852492_02958</name>
</gene>
<keyword evidence="1" id="KW-0732">Signal</keyword>
<feature type="signal peptide" evidence="1">
    <location>
        <begin position="1"/>
        <end position="30"/>
    </location>
</feature>
<dbReference type="PROSITE" id="PS51257">
    <property type="entry name" value="PROKAR_LIPOPROTEIN"/>
    <property type="match status" value="1"/>
</dbReference>
<evidence type="ECO:0000313" key="5">
    <source>
        <dbReference type="Proteomes" id="UP000095780"/>
    </source>
</evidence>
<evidence type="ECO:0000313" key="4">
    <source>
        <dbReference type="Proteomes" id="UP000095621"/>
    </source>
</evidence>
<protein>
    <recommendedName>
        <fullName evidence="6">Lipoprotein</fullName>
    </recommendedName>
</protein>
<evidence type="ECO:0000313" key="3">
    <source>
        <dbReference type="EMBL" id="CUQ91786.1"/>
    </source>
</evidence>
<organism evidence="3 5">
    <name type="scientific">Lachnospira eligens</name>
    <dbReference type="NCBI Taxonomy" id="39485"/>
    <lineage>
        <taxon>Bacteria</taxon>
        <taxon>Bacillati</taxon>
        <taxon>Bacillota</taxon>
        <taxon>Clostridia</taxon>
        <taxon>Lachnospirales</taxon>
        <taxon>Lachnospiraceae</taxon>
        <taxon>Lachnospira</taxon>
    </lineage>
</organism>
<dbReference type="EMBL" id="CZBU01000009">
    <property type="protein sequence ID" value="CUQ79347.1"/>
    <property type="molecule type" value="Genomic_DNA"/>
</dbReference>
<feature type="chain" id="PRO_5038213626" description="Lipoprotein" evidence="1">
    <location>
        <begin position="31"/>
        <end position="242"/>
    </location>
</feature>
<dbReference type="RefSeq" id="WP_012738711.1">
    <property type="nucleotide sequence ID" value="NZ_CABIXW010000012.1"/>
</dbReference>
<proteinExistence type="predicted"/>
<dbReference type="AlphaFoldDB" id="A0A175A6A0"/>
<sequence length="242" mass="27886">MTKYIRLFKKGMYRFCMMFLLILISSGCNVKEIETQTQTETNNQYAVQEPEMTVIDGINYITEQGIKLKVTYPIISKDIADGNLVGTYMVNPVKLGNGLGEKDEMAYIVAGIIEWPSLYNDENIEKLEYTAYNASCIFDYSDMSENKYTKKQMDIKGETKTIYGNDENKLKLIIINELPTSDKAAYSYMQPEYVEIKSVIDDINKMIVGVHVYYMDGSEDSDYYRVESISKSDISRIQIYRL</sequence>
<name>A0A175A6A0_9FIRM</name>
<accession>A0A175A6A0</accession>